<evidence type="ECO:0000256" key="1">
    <source>
        <dbReference type="SAM" id="SignalP"/>
    </source>
</evidence>
<comment type="caution">
    <text evidence="2">The sequence shown here is derived from an EMBL/GenBank/DDBJ whole genome shotgun (WGS) entry which is preliminary data.</text>
</comment>
<gene>
    <name evidence="2" type="ORF">GPM918_LOCUS37910</name>
    <name evidence="3" type="ORF">SRO942_LOCUS38693</name>
</gene>
<dbReference type="Proteomes" id="UP000663829">
    <property type="component" value="Unassembled WGS sequence"/>
</dbReference>
<dbReference type="InterPro" id="IPR012337">
    <property type="entry name" value="RNaseH-like_sf"/>
</dbReference>
<accession>A0A815VCH0</accession>
<reference evidence="2" key="1">
    <citation type="submission" date="2021-02" db="EMBL/GenBank/DDBJ databases">
        <authorList>
            <person name="Nowell W R."/>
        </authorList>
    </citation>
    <scope>NUCLEOTIDE SEQUENCE</scope>
</reference>
<feature type="chain" id="PRO_5036229054" description="Integrase catalytic domain-containing protein" evidence="1">
    <location>
        <begin position="18"/>
        <end position="134"/>
    </location>
</feature>
<dbReference type="Proteomes" id="UP000681722">
    <property type="component" value="Unassembled WGS sequence"/>
</dbReference>
<name>A0A815VCH0_9BILA</name>
<dbReference type="InterPro" id="IPR036397">
    <property type="entry name" value="RNaseH_sf"/>
</dbReference>
<evidence type="ECO:0000313" key="4">
    <source>
        <dbReference type="Proteomes" id="UP000663829"/>
    </source>
</evidence>
<dbReference type="EMBL" id="CAJNOQ010024520">
    <property type="protein sequence ID" value="CAF1528336.1"/>
    <property type="molecule type" value="Genomic_DNA"/>
</dbReference>
<dbReference type="OrthoDB" id="441971at2759"/>
<dbReference type="AlphaFoldDB" id="A0A815VCH0"/>
<feature type="signal peptide" evidence="1">
    <location>
        <begin position="1"/>
        <end position="17"/>
    </location>
</feature>
<keyword evidence="4" id="KW-1185">Reference proteome</keyword>
<dbReference type="EMBL" id="CAJOBC010090092">
    <property type="protein sequence ID" value="CAF4387435.1"/>
    <property type="molecule type" value="Genomic_DNA"/>
</dbReference>
<evidence type="ECO:0000313" key="2">
    <source>
        <dbReference type="EMBL" id="CAF1528336.1"/>
    </source>
</evidence>
<evidence type="ECO:0000313" key="3">
    <source>
        <dbReference type="EMBL" id="CAF4387435.1"/>
    </source>
</evidence>
<dbReference type="GO" id="GO:0003676">
    <property type="term" value="F:nucleic acid binding"/>
    <property type="evidence" value="ECO:0007669"/>
    <property type="project" value="InterPro"/>
</dbReference>
<evidence type="ECO:0008006" key="5">
    <source>
        <dbReference type="Google" id="ProtNLM"/>
    </source>
</evidence>
<dbReference type="Gene3D" id="3.30.420.10">
    <property type="entry name" value="Ribonuclease H-like superfamily/Ribonuclease H"/>
    <property type="match status" value="1"/>
</dbReference>
<protein>
    <recommendedName>
        <fullName evidence="5">Integrase catalytic domain-containing protein</fullName>
    </recommendedName>
</protein>
<proteinExistence type="predicted"/>
<sequence length="134" mass="15150">MGIFSLVTLSNVTTLLCRCEIALLRSALMEEITKLLGCKHITVSLYHPEANGQCERFNATSFPKILALTNEKRNNWDDKLKRHAFKWSILYDDEEDEEDDEDVDDTSGKVFRLFISSVRLLSVGSVASHINADA</sequence>
<feature type="non-terminal residue" evidence="2">
    <location>
        <position position="1"/>
    </location>
</feature>
<organism evidence="2 4">
    <name type="scientific">Didymodactylos carnosus</name>
    <dbReference type="NCBI Taxonomy" id="1234261"/>
    <lineage>
        <taxon>Eukaryota</taxon>
        <taxon>Metazoa</taxon>
        <taxon>Spiralia</taxon>
        <taxon>Gnathifera</taxon>
        <taxon>Rotifera</taxon>
        <taxon>Eurotatoria</taxon>
        <taxon>Bdelloidea</taxon>
        <taxon>Philodinida</taxon>
        <taxon>Philodinidae</taxon>
        <taxon>Didymodactylos</taxon>
    </lineage>
</organism>
<keyword evidence="1" id="KW-0732">Signal</keyword>
<dbReference type="SUPFAM" id="SSF53098">
    <property type="entry name" value="Ribonuclease H-like"/>
    <property type="match status" value="1"/>
</dbReference>